<evidence type="ECO:0000259" key="4">
    <source>
        <dbReference type="PROSITE" id="PS50102"/>
    </source>
</evidence>
<dbReference type="Proteomes" id="UP001187471">
    <property type="component" value="Unassembled WGS sequence"/>
</dbReference>
<name>A0AA88RCV7_9ASTE</name>
<gene>
    <name evidence="5" type="ORF">RJ640_015574</name>
</gene>
<evidence type="ECO:0000313" key="5">
    <source>
        <dbReference type="EMBL" id="KAK2976451.1"/>
    </source>
</evidence>
<dbReference type="InterPro" id="IPR051183">
    <property type="entry name" value="U1_U11-U12_snRNP_70-35kDa"/>
</dbReference>
<dbReference type="InterPro" id="IPR035979">
    <property type="entry name" value="RBD_domain_sf"/>
</dbReference>
<evidence type="ECO:0000256" key="1">
    <source>
        <dbReference type="ARBA" id="ARBA00004123"/>
    </source>
</evidence>
<keyword evidence="6" id="KW-1185">Reference proteome</keyword>
<dbReference type="GO" id="GO:0071004">
    <property type="term" value="C:U2-type prespliceosome"/>
    <property type="evidence" value="ECO:0007669"/>
    <property type="project" value="TreeGrafter"/>
</dbReference>
<dbReference type="InterPro" id="IPR012677">
    <property type="entry name" value="Nucleotide-bd_a/b_plait_sf"/>
</dbReference>
<comment type="caution">
    <text evidence="5">The sequence shown here is derived from an EMBL/GenBank/DDBJ whole genome shotgun (WGS) entry which is preliminary data.</text>
</comment>
<dbReference type="SMART" id="SM00360">
    <property type="entry name" value="RRM"/>
    <property type="match status" value="1"/>
</dbReference>
<dbReference type="EMBL" id="JAVXUO010002077">
    <property type="protein sequence ID" value="KAK2976451.1"/>
    <property type="molecule type" value="Genomic_DNA"/>
</dbReference>
<sequence length="105" mass="11920">MANRLGTQLFVSRLSFYTNTQELKKWFSPYGVVKEARIIRDSKTLRPKGYAFIRFESEVEAQKAMKAMNGRIVNGKLIFVEVAKTETPAEDAKTTRTIEDSPSGK</sequence>
<dbReference type="PROSITE" id="PS50102">
    <property type="entry name" value="RRM"/>
    <property type="match status" value="1"/>
</dbReference>
<protein>
    <recommendedName>
        <fullName evidence="4">RRM domain-containing protein</fullName>
    </recommendedName>
</protein>
<dbReference type="FunFam" id="3.30.70.330:FF:001138">
    <property type="entry name" value="RNA-binding (RRM/RBD/RNP motifs) family protein"/>
    <property type="match status" value="1"/>
</dbReference>
<dbReference type="AlphaFoldDB" id="A0AA88RCV7"/>
<accession>A0AA88RCV7</accession>
<dbReference type="SUPFAM" id="SSF54928">
    <property type="entry name" value="RNA-binding domain, RBD"/>
    <property type="match status" value="1"/>
</dbReference>
<feature type="domain" description="RRM" evidence="4">
    <location>
        <begin position="7"/>
        <end position="85"/>
    </location>
</feature>
<dbReference type="GO" id="GO:0003729">
    <property type="term" value="F:mRNA binding"/>
    <property type="evidence" value="ECO:0007669"/>
    <property type="project" value="TreeGrafter"/>
</dbReference>
<keyword evidence="2" id="KW-0539">Nucleus</keyword>
<dbReference type="CDD" id="cd00590">
    <property type="entry name" value="RRM_SF"/>
    <property type="match status" value="1"/>
</dbReference>
<dbReference type="PANTHER" id="PTHR13952:SF21">
    <property type="entry name" value="POLYNUCLEOTIDE ADENYLYLTRANSFERASE DOMAIN_RNA RECOGNITION MOTIF PROTEIN-RELATED"/>
    <property type="match status" value="1"/>
</dbReference>
<dbReference type="InterPro" id="IPR000504">
    <property type="entry name" value="RRM_dom"/>
</dbReference>
<evidence type="ECO:0000256" key="3">
    <source>
        <dbReference type="PROSITE-ProRule" id="PRU00176"/>
    </source>
</evidence>
<proteinExistence type="predicted"/>
<reference evidence="5" key="1">
    <citation type="submission" date="2022-12" db="EMBL/GenBank/DDBJ databases">
        <title>Draft genome assemblies for two species of Escallonia (Escalloniales).</title>
        <authorList>
            <person name="Chanderbali A."/>
            <person name="Dervinis C."/>
            <person name="Anghel I."/>
            <person name="Soltis D."/>
            <person name="Soltis P."/>
            <person name="Zapata F."/>
        </authorList>
    </citation>
    <scope>NUCLEOTIDE SEQUENCE</scope>
    <source>
        <strain evidence="5">UCBG92.1500</strain>
        <tissue evidence="5">Leaf</tissue>
    </source>
</reference>
<dbReference type="GO" id="GO:0005685">
    <property type="term" value="C:U1 snRNP"/>
    <property type="evidence" value="ECO:0007669"/>
    <property type="project" value="TreeGrafter"/>
</dbReference>
<keyword evidence="3" id="KW-0694">RNA-binding</keyword>
<dbReference type="PANTHER" id="PTHR13952">
    <property type="entry name" value="U1 SMALL NUCLEAR RIBONUCLEOPROTEIN 70 KD"/>
    <property type="match status" value="1"/>
</dbReference>
<dbReference type="GO" id="GO:0000398">
    <property type="term" value="P:mRNA splicing, via spliceosome"/>
    <property type="evidence" value="ECO:0007669"/>
    <property type="project" value="TreeGrafter"/>
</dbReference>
<comment type="subcellular location">
    <subcellularLocation>
        <location evidence="1">Nucleus</location>
    </subcellularLocation>
</comment>
<dbReference type="Gene3D" id="3.30.70.330">
    <property type="match status" value="1"/>
</dbReference>
<evidence type="ECO:0000256" key="2">
    <source>
        <dbReference type="ARBA" id="ARBA00023242"/>
    </source>
</evidence>
<organism evidence="5 6">
    <name type="scientific">Escallonia rubra</name>
    <dbReference type="NCBI Taxonomy" id="112253"/>
    <lineage>
        <taxon>Eukaryota</taxon>
        <taxon>Viridiplantae</taxon>
        <taxon>Streptophyta</taxon>
        <taxon>Embryophyta</taxon>
        <taxon>Tracheophyta</taxon>
        <taxon>Spermatophyta</taxon>
        <taxon>Magnoliopsida</taxon>
        <taxon>eudicotyledons</taxon>
        <taxon>Gunneridae</taxon>
        <taxon>Pentapetalae</taxon>
        <taxon>asterids</taxon>
        <taxon>campanulids</taxon>
        <taxon>Escalloniales</taxon>
        <taxon>Escalloniaceae</taxon>
        <taxon>Escallonia</taxon>
    </lineage>
</organism>
<dbReference type="GO" id="GO:0071011">
    <property type="term" value="C:precatalytic spliceosome"/>
    <property type="evidence" value="ECO:0007669"/>
    <property type="project" value="TreeGrafter"/>
</dbReference>
<evidence type="ECO:0000313" key="6">
    <source>
        <dbReference type="Proteomes" id="UP001187471"/>
    </source>
</evidence>
<dbReference type="GO" id="GO:0030619">
    <property type="term" value="F:U1 snRNA binding"/>
    <property type="evidence" value="ECO:0007669"/>
    <property type="project" value="TreeGrafter"/>
</dbReference>
<dbReference type="Pfam" id="PF00076">
    <property type="entry name" value="RRM_1"/>
    <property type="match status" value="1"/>
</dbReference>